<dbReference type="GO" id="GO:0005739">
    <property type="term" value="C:mitochondrion"/>
    <property type="evidence" value="ECO:0007669"/>
    <property type="project" value="TreeGrafter"/>
</dbReference>
<dbReference type="SUPFAM" id="SSF52096">
    <property type="entry name" value="ClpP/crotonase"/>
    <property type="match status" value="1"/>
</dbReference>
<dbReference type="PANTHER" id="PTHR43149">
    <property type="entry name" value="ENOYL-COA HYDRATASE"/>
    <property type="match status" value="1"/>
</dbReference>
<dbReference type="InterPro" id="IPR001753">
    <property type="entry name" value="Enoyl-CoA_hydra/iso"/>
</dbReference>
<comment type="caution">
    <text evidence="2">The sequence shown here is derived from an EMBL/GenBank/DDBJ whole genome shotgun (WGS) entry which is preliminary data.</text>
</comment>
<evidence type="ECO:0000313" key="2">
    <source>
        <dbReference type="EMBL" id="NWI20148.1"/>
    </source>
</evidence>
<protein>
    <submittedName>
        <fullName evidence="2">ECH1 protein</fullName>
    </submittedName>
</protein>
<feature type="non-terminal residue" evidence="2">
    <location>
        <position position="1"/>
    </location>
</feature>
<evidence type="ECO:0000256" key="1">
    <source>
        <dbReference type="ARBA" id="ARBA00005254"/>
    </source>
</evidence>
<dbReference type="Pfam" id="PF00378">
    <property type="entry name" value="ECH_1"/>
    <property type="match status" value="1"/>
</dbReference>
<dbReference type="InterPro" id="IPR045002">
    <property type="entry name" value="Ech1-like"/>
</dbReference>
<organism evidence="2 3">
    <name type="scientific">Crypturellus soui</name>
    <dbReference type="NCBI Taxonomy" id="458187"/>
    <lineage>
        <taxon>Eukaryota</taxon>
        <taxon>Metazoa</taxon>
        <taxon>Chordata</taxon>
        <taxon>Craniata</taxon>
        <taxon>Vertebrata</taxon>
        <taxon>Euteleostomi</taxon>
        <taxon>Archelosauria</taxon>
        <taxon>Archosauria</taxon>
        <taxon>Dinosauria</taxon>
        <taxon>Saurischia</taxon>
        <taxon>Theropoda</taxon>
        <taxon>Coelurosauria</taxon>
        <taxon>Aves</taxon>
        <taxon>Palaeognathae</taxon>
        <taxon>Tinamiformes</taxon>
        <taxon>Tinamidae</taxon>
        <taxon>Crypturellus</taxon>
    </lineage>
</organism>
<dbReference type="InterPro" id="IPR029045">
    <property type="entry name" value="ClpP/crotonase-like_dom_sf"/>
</dbReference>
<evidence type="ECO:0000313" key="3">
    <source>
        <dbReference type="Proteomes" id="UP000545332"/>
    </source>
</evidence>
<dbReference type="EMBL" id="VWPX01018463">
    <property type="protein sequence ID" value="NWI20148.1"/>
    <property type="molecule type" value="Genomic_DNA"/>
</dbReference>
<accession>A0A7K4KWP2</accession>
<dbReference type="PANTHER" id="PTHR43149:SF1">
    <property type="entry name" value="DELTA(3,5)-DELTA(2,4)-DIENOYL-COA ISOMERASE, MITOCHONDRIAL"/>
    <property type="match status" value="1"/>
</dbReference>
<dbReference type="Proteomes" id="UP000545332">
    <property type="component" value="Unassembled WGS sequence"/>
</dbReference>
<sequence>RAGAGAPRQAHSYETLQVSAPRQHVLHVELNRPNKRNALNVAAWREILNCFEGIARDPECRAVVLSGAGKLFTAGIDVMNFAQEVMPQDDDTARRAWNLRQTIRGFQESFTMFEKCPKPVIVAVHGACIGAGEQGMGGDAG</sequence>
<reference evidence="2 3" key="1">
    <citation type="submission" date="2019-09" db="EMBL/GenBank/DDBJ databases">
        <title>Bird 10,000 Genomes (B10K) Project - Family phase.</title>
        <authorList>
            <person name="Zhang G."/>
        </authorList>
    </citation>
    <scope>NUCLEOTIDE SEQUENCE [LARGE SCALE GENOMIC DNA]</scope>
    <source>
        <strain evidence="2">B10K-MSB-42743</strain>
        <tissue evidence="2">Heart</tissue>
    </source>
</reference>
<dbReference type="CDD" id="cd06558">
    <property type="entry name" value="crotonase-like"/>
    <property type="match status" value="1"/>
</dbReference>
<dbReference type="GO" id="GO:0051750">
    <property type="term" value="F:delta(3,5)-delta(2,4)-dienoyl-CoA isomerase activity"/>
    <property type="evidence" value="ECO:0007669"/>
    <property type="project" value="TreeGrafter"/>
</dbReference>
<comment type="similarity">
    <text evidence="1">Belongs to the enoyl-CoA hydratase/isomerase family.</text>
</comment>
<dbReference type="Gene3D" id="3.90.226.10">
    <property type="entry name" value="2-enoyl-CoA Hydratase, Chain A, domain 1"/>
    <property type="match status" value="1"/>
</dbReference>
<feature type="non-terminal residue" evidence="2">
    <location>
        <position position="141"/>
    </location>
</feature>
<dbReference type="OrthoDB" id="14970at2759"/>
<dbReference type="AlphaFoldDB" id="A0A7K4KWP2"/>
<gene>
    <name evidence="2" type="primary">Ech1</name>
    <name evidence="2" type="ORF">CRYSOU_R04138</name>
</gene>
<proteinExistence type="inferred from homology"/>
<name>A0A7K4KWP2_9AVES</name>
<keyword evidence="3" id="KW-1185">Reference proteome</keyword>